<dbReference type="AlphaFoldDB" id="A0A7X0T536"/>
<evidence type="ECO:0000313" key="4">
    <source>
        <dbReference type="Proteomes" id="UP000522007"/>
    </source>
</evidence>
<evidence type="ECO:0000313" key="3">
    <source>
        <dbReference type="EMBL" id="MBC1322729.1"/>
    </source>
</evidence>
<dbReference type="InterPro" id="IPR000086">
    <property type="entry name" value="NUDIX_hydrolase_dom"/>
</dbReference>
<dbReference type="GO" id="GO:0004081">
    <property type="term" value="F:bis(5'-nucleosyl)-tetraphosphatase (asymmetrical) activity"/>
    <property type="evidence" value="ECO:0007669"/>
    <property type="project" value="TreeGrafter"/>
</dbReference>
<comment type="caution">
    <text evidence="3">The sequence shown here is derived from an EMBL/GenBank/DDBJ whole genome shotgun (WGS) entry which is preliminary data.</text>
</comment>
<dbReference type="EMBL" id="JAAROP010000005">
    <property type="protein sequence ID" value="MBC1322729.1"/>
    <property type="molecule type" value="Genomic_DNA"/>
</dbReference>
<dbReference type="PROSITE" id="PS00893">
    <property type="entry name" value="NUDIX_BOX"/>
    <property type="match status" value="1"/>
</dbReference>
<dbReference type="InterPro" id="IPR015797">
    <property type="entry name" value="NUDIX_hydrolase-like_dom_sf"/>
</dbReference>
<protein>
    <submittedName>
        <fullName evidence="3">NUDIX pyrophosphatase</fullName>
    </submittedName>
</protein>
<accession>A0A7X0T536</accession>
<dbReference type="GO" id="GO:0006167">
    <property type="term" value="P:AMP biosynthetic process"/>
    <property type="evidence" value="ECO:0007669"/>
    <property type="project" value="TreeGrafter"/>
</dbReference>
<gene>
    <name evidence="3" type="ORF">HB853_07210</name>
</gene>
<dbReference type="Gene3D" id="3.90.79.10">
    <property type="entry name" value="Nucleoside Triphosphate Pyrophosphohydrolase"/>
    <property type="match status" value="1"/>
</dbReference>
<dbReference type="InterPro" id="IPR051325">
    <property type="entry name" value="Nudix_hydrolase_domain"/>
</dbReference>
<keyword evidence="1" id="KW-0378">Hydrolase</keyword>
<dbReference type="CDD" id="cd04664">
    <property type="entry name" value="NUDIX_DHNTPase_like"/>
    <property type="match status" value="1"/>
</dbReference>
<dbReference type="Pfam" id="PF00293">
    <property type="entry name" value="NUDIX"/>
    <property type="match status" value="1"/>
</dbReference>
<evidence type="ECO:0000256" key="1">
    <source>
        <dbReference type="ARBA" id="ARBA00022801"/>
    </source>
</evidence>
<sequence length="151" mass="17873">MRQPFQILVIPFIKNKDKYRFGVLLRKEEEVWQFVAGGGEEDETIVATARRESAEELNLDKRFQMYQLDSLAHIPGYHFSFKRPYVIPEYSFAIDLSVCLSDVKLSLEHKEFKWVSYEEAFKLLAWDSNKTALYELNERLKNRDMNVIEKG</sequence>
<feature type="domain" description="Nudix hydrolase" evidence="2">
    <location>
        <begin position="1"/>
        <end position="139"/>
    </location>
</feature>
<dbReference type="PROSITE" id="PS51462">
    <property type="entry name" value="NUDIX"/>
    <property type="match status" value="1"/>
</dbReference>
<dbReference type="SUPFAM" id="SSF55811">
    <property type="entry name" value="Nudix"/>
    <property type="match status" value="1"/>
</dbReference>
<dbReference type="Proteomes" id="UP000522007">
    <property type="component" value="Unassembled WGS sequence"/>
</dbReference>
<dbReference type="GO" id="GO:0006754">
    <property type="term" value="P:ATP biosynthetic process"/>
    <property type="evidence" value="ECO:0007669"/>
    <property type="project" value="TreeGrafter"/>
</dbReference>
<reference evidence="3 4" key="1">
    <citation type="submission" date="2020-03" db="EMBL/GenBank/DDBJ databases">
        <title>Soil Listeria distribution.</title>
        <authorList>
            <person name="Liao J."/>
            <person name="Wiedmann M."/>
        </authorList>
    </citation>
    <scope>NUCLEOTIDE SEQUENCE [LARGE SCALE GENOMIC DNA]</scope>
    <source>
        <strain evidence="3 4">FSL L7-1829</strain>
    </source>
</reference>
<dbReference type="PANTHER" id="PTHR21340:SF0">
    <property type="entry name" value="BIS(5'-NUCLEOSYL)-TETRAPHOSPHATASE [ASYMMETRICAL]"/>
    <property type="match status" value="1"/>
</dbReference>
<name>A0A7X0T536_LISWE</name>
<dbReference type="InterPro" id="IPR020084">
    <property type="entry name" value="NUDIX_hydrolase_CS"/>
</dbReference>
<dbReference type="PANTHER" id="PTHR21340">
    <property type="entry name" value="DIADENOSINE 5,5-P1,P4-TETRAPHOSPHATE PYROPHOSPHOHYDROLASE MUTT"/>
    <property type="match status" value="1"/>
</dbReference>
<evidence type="ECO:0000259" key="2">
    <source>
        <dbReference type="PROSITE" id="PS51462"/>
    </source>
</evidence>
<proteinExistence type="predicted"/>
<organism evidence="3 4">
    <name type="scientific">Listeria welshimeri</name>
    <dbReference type="NCBI Taxonomy" id="1643"/>
    <lineage>
        <taxon>Bacteria</taxon>
        <taxon>Bacillati</taxon>
        <taxon>Bacillota</taxon>
        <taxon>Bacilli</taxon>
        <taxon>Bacillales</taxon>
        <taxon>Listeriaceae</taxon>
        <taxon>Listeria</taxon>
    </lineage>
</organism>